<dbReference type="AlphaFoldDB" id="A0A370DU18"/>
<evidence type="ECO:0000259" key="6">
    <source>
        <dbReference type="Pfam" id="PF01957"/>
    </source>
</evidence>
<reference evidence="7 8" key="1">
    <citation type="journal article" date="2018" name="ISME J.">
        <title>Endosymbiont genomes yield clues of tubeworm success.</title>
        <authorList>
            <person name="Li Y."/>
            <person name="Liles M.R."/>
            <person name="Halanych K.M."/>
        </authorList>
    </citation>
    <scope>NUCLEOTIDE SEQUENCE [LARGE SCALE GENOMIC DNA]</scope>
    <source>
        <strain evidence="7">A1422</strain>
    </source>
</reference>
<dbReference type="Pfam" id="PF01957">
    <property type="entry name" value="NfeD"/>
    <property type="match status" value="1"/>
</dbReference>
<proteinExistence type="predicted"/>
<evidence type="ECO:0000313" key="8">
    <source>
        <dbReference type="Proteomes" id="UP000255508"/>
    </source>
</evidence>
<feature type="transmembrane region" description="Helical" evidence="5">
    <location>
        <begin position="12"/>
        <end position="45"/>
    </location>
</feature>
<evidence type="ECO:0000256" key="2">
    <source>
        <dbReference type="ARBA" id="ARBA00022692"/>
    </source>
</evidence>
<dbReference type="InterPro" id="IPR012340">
    <property type="entry name" value="NA-bd_OB-fold"/>
</dbReference>
<feature type="domain" description="NfeD-like C-terminal" evidence="6">
    <location>
        <begin position="93"/>
        <end position="146"/>
    </location>
</feature>
<keyword evidence="3 5" id="KW-1133">Transmembrane helix</keyword>
<protein>
    <recommendedName>
        <fullName evidence="6">NfeD-like C-terminal domain-containing protein</fullName>
    </recommendedName>
</protein>
<evidence type="ECO:0000256" key="4">
    <source>
        <dbReference type="ARBA" id="ARBA00023136"/>
    </source>
</evidence>
<evidence type="ECO:0000256" key="5">
    <source>
        <dbReference type="SAM" id="Phobius"/>
    </source>
</evidence>
<evidence type="ECO:0000256" key="1">
    <source>
        <dbReference type="ARBA" id="ARBA00004141"/>
    </source>
</evidence>
<comment type="subcellular location">
    <subcellularLocation>
        <location evidence="1">Membrane</location>
        <topology evidence="1">Multi-pass membrane protein</topology>
    </subcellularLocation>
</comment>
<accession>A0A370DU18</accession>
<dbReference type="InterPro" id="IPR052165">
    <property type="entry name" value="Membrane_assoc_protease"/>
</dbReference>
<comment type="caution">
    <text evidence="7">The sequence shown here is derived from an EMBL/GenBank/DDBJ whole genome shotgun (WGS) entry which is preliminary data.</text>
</comment>
<sequence length="148" mass="16490">MEFLPQLDYWHWFILGVGLIILEIFSPGVFFIWLGFAAGLVGLLLLAAPEMEWQYQLLAFAAFSVINILIARTILQRRPIKTDQPNLNRRGAQYTGRIFTLEGPIINGEGKIHVDDSTWKIRGEDCPAGTQVKVIGVEGVLLLVGPAD</sequence>
<name>A0A370DU18_9GAMM</name>
<feature type="transmembrane region" description="Helical" evidence="5">
    <location>
        <begin position="57"/>
        <end position="75"/>
    </location>
</feature>
<dbReference type="Gene3D" id="2.40.50.140">
    <property type="entry name" value="Nucleic acid-binding proteins"/>
    <property type="match status" value="1"/>
</dbReference>
<evidence type="ECO:0000313" key="7">
    <source>
        <dbReference type="EMBL" id="RDH88801.1"/>
    </source>
</evidence>
<dbReference type="Proteomes" id="UP000255508">
    <property type="component" value="Unassembled WGS sequence"/>
</dbReference>
<dbReference type="PANTHER" id="PTHR33507:SF3">
    <property type="entry name" value="INNER MEMBRANE PROTEIN YBBJ"/>
    <property type="match status" value="1"/>
</dbReference>
<dbReference type="EMBL" id="QFXD01000244">
    <property type="protein sequence ID" value="RDH88801.1"/>
    <property type="molecule type" value="Genomic_DNA"/>
</dbReference>
<dbReference type="PANTHER" id="PTHR33507">
    <property type="entry name" value="INNER MEMBRANE PROTEIN YBBJ"/>
    <property type="match status" value="1"/>
</dbReference>
<organism evidence="7 8">
    <name type="scientific">endosymbiont of Lamellibrachia luymesi</name>
    <dbReference type="NCBI Taxonomy" id="2200907"/>
    <lineage>
        <taxon>Bacteria</taxon>
        <taxon>Pseudomonadati</taxon>
        <taxon>Pseudomonadota</taxon>
        <taxon>Gammaproteobacteria</taxon>
        <taxon>sulfur-oxidizing symbionts</taxon>
    </lineage>
</organism>
<dbReference type="GO" id="GO:0005886">
    <property type="term" value="C:plasma membrane"/>
    <property type="evidence" value="ECO:0007669"/>
    <property type="project" value="TreeGrafter"/>
</dbReference>
<dbReference type="InterPro" id="IPR002810">
    <property type="entry name" value="NfeD-like_C"/>
</dbReference>
<evidence type="ECO:0000256" key="3">
    <source>
        <dbReference type="ARBA" id="ARBA00022989"/>
    </source>
</evidence>
<keyword evidence="4 5" id="KW-0472">Membrane</keyword>
<keyword evidence="2 5" id="KW-0812">Transmembrane</keyword>
<gene>
    <name evidence="7" type="ORF">DIZ79_14320</name>
</gene>